<dbReference type="Gene3D" id="3.40.50.300">
    <property type="entry name" value="P-loop containing nucleotide triphosphate hydrolases"/>
    <property type="match status" value="1"/>
</dbReference>
<evidence type="ECO:0000313" key="4">
    <source>
        <dbReference type="Proteomes" id="UP000324800"/>
    </source>
</evidence>
<dbReference type="AlphaFoldDB" id="A0A5J4THX6"/>
<proteinExistence type="predicted"/>
<dbReference type="EMBL" id="SNRW01031558">
    <property type="protein sequence ID" value="KAA6357350.1"/>
    <property type="molecule type" value="Genomic_DNA"/>
</dbReference>
<dbReference type="GO" id="GO:0016887">
    <property type="term" value="F:ATP hydrolysis activity"/>
    <property type="evidence" value="ECO:0007669"/>
    <property type="project" value="InterPro"/>
</dbReference>
<evidence type="ECO:0000256" key="1">
    <source>
        <dbReference type="SAM" id="MobiDB-lite"/>
    </source>
</evidence>
<comment type="caution">
    <text evidence="3">The sequence shown here is derived from an EMBL/GenBank/DDBJ whole genome shotgun (WGS) entry which is preliminary data.</text>
</comment>
<dbReference type="InterPro" id="IPR003959">
    <property type="entry name" value="ATPase_AAA_core"/>
</dbReference>
<dbReference type="InterPro" id="IPR027417">
    <property type="entry name" value="P-loop_NTPase"/>
</dbReference>
<feature type="domain" description="ATPase AAA-type core" evidence="2">
    <location>
        <begin position="2"/>
        <end position="86"/>
    </location>
</feature>
<feature type="non-terminal residue" evidence="3">
    <location>
        <position position="1"/>
    </location>
</feature>
<dbReference type="GO" id="GO:0005524">
    <property type="term" value="F:ATP binding"/>
    <property type="evidence" value="ECO:0007669"/>
    <property type="project" value="InterPro"/>
</dbReference>
<evidence type="ECO:0000259" key="2">
    <source>
        <dbReference type="Pfam" id="PF00004"/>
    </source>
</evidence>
<accession>A0A5J4THX6</accession>
<evidence type="ECO:0000313" key="3">
    <source>
        <dbReference type="EMBL" id="KAA6357350.1"/>
    </source>
</evidence>
<feature type="compositionally biased region" description="Basic residues" evidence="1">
    <location>
        <begin position="161"/>
        <end position="172"/>
    </location>
</feature>
<gene>
    <name evidence="3" type="ORF">EZS28_047123</name>
</gene>
<dbReference type="Proteomes" id="UP000324800">
    <property type="component" value="Unassembled WGS sequence"/>
</dbReference>
<sequence length="172" mass="19798">TPGNGKKMMGNAFSTEGQLLFVSISLEIIAGEKDQDYAKNIGITFEQAEKIAPSVLFIEGIDKMIGDGTSDRAKLIMNELEKQMSIEVQQSEIDQMAIDSKGFSYFDLAQLDGVFSILERKILTVESILKLIQIINQKKYSDEDEEEEEEEEEEEQQQQQQKRRSRRKRRRK</sequence>
<dbReference type="SUPFAM" id="SSF52540">
    <property type="entry name" value="P-loop containing nucleoside triphosphate hydrolases"/>
    <property type="match status" value="1"/>
</dbReference>
<organism evidence="3 4">
    <name type="scientific">Streblomastix strix</name>
    <dbReference type="NCBI Taxonomy" id="222440"/>
    <lineage>
        <taxon>Eukaryota</taxon>
        <taxon>Metamonada</taxon>
        <taxon>Preaxostyla</taxon>
        <taxon>Oxymonadida</taxon>
        <taxon>Streblomastigidae</taxon>
        <taxon>Streblomastix</taxon>
    </lineage>
</organism>
<feature type="region of interest" description="Disordered" evidence="1">
    <location>
        <begin position="139"/>
        <end position="172"/>
    </location>
</feature>
<reference evidence="3 4" key="1">
    <citation type="submission" date="2019-03" db="EMBL/GenBank/DDBJ databases">
        <title>Single cell metagenomics reveals metabolic interactions within the superorganism composed of flagellate Streblomastix strix and complex community of Bacteroidetes bacteria on its surface.</title>
        <authorList>
            <person name="Treitli S.C."/>
            <person name="Kolisko M."/>
            <person name="Husnik F."/>
            <person name="Keeling P."/>
            <person name="Hampl V."/>
        </authorList>
    </citation>
    <scope>NUCLEOTIDE SEQUENCE [LARGE SCALE GENOMIC DNA]</scope>
    <source>
        <strain evidence="3">ST1C</strain>
    </source>
</reference>
<name>A0A5J4THX6_9EUKA</name>
<dbReference type="Pfam" id="PF00004">
    <property type="entry name" value="AAA"/>
    <property type="match status" value="1"/>
</dbReference>
<feature type="compositionally biased region" description="Acidic residues" evidence="1">
    <location>
        <begin position="142"/>
        <end position="156"/>
    </location>
</feature>
<protein>
    <recommendedName>
        <fullName evidence="2">ATPase AAA-type core domain-containing protein</fullName>
    </recommendedName>
</protein>